<keyword evidence="8" id="KW-1185">Reference proteome</keyword>
<keyword evidence="4" id="KW-0539">Nucleus</keyword>
<keyword evidence="3" id="KW-0804">Transcription</keyword>
<sequence>MVYCGKPSKGCDYCRKKRLKCDQKRPGCGQCRNASRACPGYRNQLDLMFRDESDRVQQKYRVTAVLDADAEADADADVDIGTVNANQSSGHDSAADTSTPLPDTRAIERGLSPDVAGNKSTQISKLRKQPWPDHPYQSLSQALPEIATAFFLTQYIPGSHFDYLPLLYNSANPASLLTGIVEAVSLASLSHETRKPEFMALARQRYSQSLVETNKALQDPSACRDDGTLASILLLAHFETLASEDTIGVEDVALAHANTRYSPSASWNRHVQGAVSLVSLRPKPQLDCSLSVRLHQHVNAIARYSSIQRRIRLPAEISSWGFSMGLRRDREDPNRRFMVVVDDFTELRASIHEGSLTDPFEIIEHAKAIDAHTALVARGFPSAWAYDVVVTRRKMDGVYQNKYHLYPSHYSAQLWNEVRMTRLALNEIILVYAEKARRRDPLDGEVDDIFTSLRSRCVRVIEQMATEICQSTTEFLQKPDCLFPFSGAPSSSKMSIASAYFLIWPLFSAARASRVASGSFREFVVDRLTFIAKEMNIPQARKASLMLEQGIVHEDWLHMLHLF</sequence>
<dbReference type="RefSeq" id="XP_016253717.1">
    <property type="nucleotide sequence ID" value="XM_016386789.1"/>
</dbReference>
<dbReference type="InterPro" id="IPR036864">
    <property type="entry name" value="Zn2-C6_fun-type_DNA-bd_sf"/>
</dbReference>
<evidence type="ECO:0000259" key="6">
    <source>
        <dbReference type="PROSITE" id="PS50048"/>
    </source>
</evidence>
<dbReference type="OrthoDB" id="2991872at2759"/>
<dbReference type="GeneID" id="27339541"/>
<dbReference type="GO" id="GO:0008270">
    <property type="term" value="F:zinc ion binding"/>
    <property type="evidence" value="ECO:0007669"/>
    <property type="project" value="InterPro"/>
</dbReference>
<evidence type="ECO:0000256" key="2">
    <source>
        <dbReference type="ARBA" id="ARBA00023125"/>
    </source>
</evidence>
<evidence type="ECO:0000256" key="5">
    <source>
        <dbReference type="SAM" id="MobiDB-lite"/>
    </source>
</evidence>
<dbReference type="InterPro" id="IPR001138">
    <property type="entry name" value="Zn2Cys6_DnaBD"/>
</dbReference>
<dbReference type="Proteomes" id="UP000054466">
    <property type="component" value="Unassembled WGS sequence"/>
</dbReference>
<dbReference type="SMART" id="SM00066">
    <property type="entry name" value="GAL4"/>
    <property type="match status" value="1"/>
</dbReference>
<dbReference type="SUPFAM" id="SSF57701">
    <property type="entry name" value="Zn2/Cys6 DNA-binding domain"/>
    <property type="match status" value="1"/>
</dbReference>
<dbReference type="VEuPathDB" id="FungiDB:PV07_00347"/>
<feature type="region of interest" description="Disordered" evidence="5">
    <location>
        <begin position="82"/>
        <end position="132"/>
    </location>
</feature>
<dbReference type="InterPro" id="IPR021858">
    <property type="entry name" value="Fun_TF"/>
</dbReference>
<dbReference type="PANTHER" id="PTHR38791">
    <property type="entry name" value="ZN(II)2CYS6 TRANSCRIPTION FACTOR (EUROFUNG)-RELATED-RELATED"/>
    <property type="match status" value="1"/>
</dbReference>
<dbReference type="STRING" id="569365.A0A0D1ZZG8"/>
<proteinExistence type="predicted"/>
<evidence type="ECO:0000256" key="1">
    <source>
        <dbReference type="ARBA" id="ARBA00023015"/>
    </source>
</evidence>
<dbReference type="InterPro" id="IPR053175">
    <property type="entry name" value="DHMBA_Reg_Transcription_Factor"/>
</dbReference>
<evidence type="ECO:0000313" key="7">
    <source>
        <dbReference type="EMBL" id="KIW33501.1"/>
    </source>
</evidence>
<protein>
    <recommendedName>
        <fullName evidence="6">Zn(2)-C6 fungal-type domain-containing protein</fullName>
    </recommendedName>
</protein>
<dbReference type="CDD" id="cd00067">
    <property type="entry name" value="GAL4"/>
    <property type="match status" value="1"/>
</dbReference>
<organism evidence="7 8">
    <name type="scientific">Cladophialophora immunda</name>
    <dbReference type="NCBI Taxonomy" id="569365"/>
    <lineage>
        <taxon>Eukaryota</taxon>
        <taxon>Fungi</taxon>
        <taxon>Dikarya</taxon>
        <taxon>Ascomycota</taxon>
        <taxon>Pezizomycotina</taxon>
        <taxon>Eurotiomycetes</taxon>
        <taxon>Chaetothyriomycetidae</taxon>
        <taxon>Chaetothyriales</taxon>
        <taxon>Herpotrichiellaceae</taxon>
        <taxon>Cladophialophora</taxon>
    </lineage>
</organism>
<dbReference type="GO" id="GO:0000981">
    <property type="term" value="F:DNA-binding transcription factor activity, RNA polymerase II-specific"/>
    <property type="evidence" value="ECO:0007669"/>
    <property type="project" value="InterPro"/>
</dbReference>
<feature type="compositionally biased region" description="Polar residues" evidence="5">
    <location>
        <begin position="83"/>
        <end position="101"/>
    </location>
</feature>
<evidence type="ECO:0000313" key="8">
    <source>
        <dbReference type="Proteomes" id="UP000054466"/>
    </source>
</evidence>
<accession>A0A0D1ZZG8</accession>
<reference evidence="7 8" key="1">
    <citation type="submission" date="2015-01" db="EMBL/GenBank/DDBJ databases">
        <title>The Genome Sequence of Cladophialophora immunda CBS83496.</title>
        <authorList>
            <consortium name="The Broad Institute Genomics Platform"/>
            <person name="Cuomo C."/>
            <person name="de Hoog S."/>
            <person name="Gorbushina A."/>
            <person name="Stielow B."/>
            <person name="Teixiera M."/>
            <person name="Abouelleil A."/>
            <person name="Chapman S.B."/>
            <person name="Priest M."/>
            <person name="Young S.K."/>
            <person name="Wortman J."/>
            <person name="Nusbaum C."/>
            <person name="Birren B."/>
        </authorList>
    </citation>
    <scope>NUCLEOTIDE SEQUENCE [LARGE SCALE GENOMIC DNA]</scope>
    <source>
        <strain evidence="7 8">CBS 83496</strain>
    </source>
</reference>
<dbReference type="EMBL" id="KN847040">
    <property type="protein sequence ID" value="KIW33501.1"/>
    <property type="molecule type" value="Genomic_DNA"/>
</dbReference>
<name>A0A0D1ZZG8_9EURO</name>
<dbReference type="Pfam" id="PF00172">
    <property type="entry name" value="Zn_clus"/>
    <property type="match status" value="1"/>
</dbReference>
<dbReference type="HOGENOM" id="CLU_013866_5_1_1"/>
<dbReference type="PROSITE" id="PS00463">
    <property type="entry name" value="ZN2_CY6_FUNGAL_1"/>
    <property type="match status" value="1"/>
</dbReference>
<dbReference type="Pfam" id="PF11951">
    <property type="entry name" value="Fungal_trans_2"/>
    <property type="match status" value="1"/>
</dbReference>
<dbReference type="AlphaFoldDB" id="A0A0D1ZZG8"/>
<dbReference type="Gene3D" id="4.10.240.10">
    <property type="entry name" value="Zn(2)-C6 fungal-type DNA-binding domain"/>
    <property type="match status" value="1"/>
</dbReference>
<keyword evidence="2" id="KW-0238">DNA-binding</keyword>
<dbReference type="PROSITE" id="PS50048">
    <property type="entry name" value="ZN2_CY6_FUNGAL_2"/>
    <property type="match status" value="1"/>
</dbReference>
<dbReference type="GO" id="GO:0003677">
    <property type="term" value="F:DNA binding"/>
    <property type="evidence" value="ECO:0007669"/>
    <property type="project" value="UniProtKB-KW"/>
</dbReference>
<gene>
    <name evidence="7" type="ORF">PV07_00347</name>
</gene>
<keyword evidence="1" id="KW-0805">Transcription regulation</keyword>
<feature type="domain" description="Zn(2)-C6 fungal-type" evidence="6">
    <location>
        <begin position="10"/>
        <end position="38"/>
    </location>
</feature>
<evidence type="ECO:0000256" key="4">
    <source>
        <dbReference type="ARBA" id="ARBA00023242"/>
    </source>
</evidence>
<evidence type="ECO:0000256" key="3">
    <source>
        <dbReference type="ARBA" id="ARBA00023163"/>
    </source>
</evidence>